<accession>A0ABZ0PB97</accession>
<dbReference type="InterPro" id="IPR051906">
    <property type="entry name" value="TolC-like"/>
</dbReference>
<dbReference type="InterPro" id="IPR003423">
    <property type="entry name" value="OMP_efflux"/>
</dbReference>
<dbReference type="Pfam" id="PF02321">
    <property type="entry name" value="OEP"/>
    <property type="match status" value="2"/>
</dbReference>
<evidence type="ECO:0000256" key="7">
    <source>
        <dbReference type="ARBA" id="ARBA00023237"/>
    </source>
</evidence>
<evidence type="ECO:0000313" key="9">
    <source>
        <dbReference type="EMBL" id="WPB82964.1"/>
    </source>
</evidence>
<organism evidence="9 10">
    <name type="scientific">Sediminicoccus rosea</name>
    <dbReference type="NCBI Taxonomy" id="1225128"/>
    <lineage>
        <taxon>Bacteria</taxon>
        <taxon>Pseudomonadati</taxon>
        <taxon>Pseudomonadota</taxon>
        <taxon>Alphaproteobacteria</taxon>
        <taxon>Acetobacterales</taxon>
        <taxon>Roseomonadaceae</taxon>
        <taxon>Sediminicoccus</taxon>
    </lineage>
</organism>
<keyword evidence="6" id="KW-0472">Membrane</keyword>
<dbReference type="PANTHER" id="PTHR30026">
    <property type="entry name" value="OUTER MEMBRANE PROTEIN TOLC"/>
    <property type="match status" value="1"/>
</dbReference>
<protein>
    <submittedName>
        <fullName evidence="9">TolC family outer membrane protein</fullName>
    </submittedName>
</protein>
<evidence type="ECO:0000256" key="1">
    <source>
        <dbReference type="ARBA" id="ARBA00004442"/>
    </source>
</evidence>
<evidence type="ECO:0000256" key="5">
    <source>
        <dbReference type="ARBA" id="ARBA00022692"/>
    </source>
</evidence>
<reference evidence="9 10" key="1">
    <citation type="submission" date="2023-11" db="EMBL/GenBank/DDBJ databases">
        <title>Arctic aerobic anoxygenic photoheterotroph Sediminicoccus rosea KRV36 adapts its photosynthesis to long days of polar summer.</title>
        <authorList>
            <person name="Tomasch J."/>
            <person name="Kopejtka K."/>
            <person name="Bily T."/>
            <person name="Gardiner A.T."/>
            <person name="Gardian Z."/>
            <person name="Shivaramu S."/>
            <person name="Koblizek M."/>
            <person name="Engelhardt F."/>
            <person name="Kaftan D."/>
        </authorList>
    </citation>
    <scope>NUCLEOTIDE SEQUENCE [LARGE SCALE GENOMIC DNA]</scope>
    <source>
        <strain evidence="9 10">R-30</strain>
    </source>
</reference>
<keyword evidence="10" id="KW-1185">Reference proteome</keyword>
<dbReference type="SUPFAM" id="SSF56954">
    <property type="entry name" value="Outer membrane efflux proteins (OEP)"/>
    <property type="match status" value="1"/>
</dbReference>
<dbReference type="NCBIfam" id="TIGR01844">
    <property type="entry name" value="type_I_sec_TolC"/>
    <property type="match status" value="1"/>
</dbReference>
<keyword evidence="3" id="KW-0813">Transport</keyword>
<dbReference type="EMBL" id="CP137852">
    <property type="protein sequence ID" value="WPB82964.1"/>
    <property type="molecule type" value="Genomic_DNA"/>
</dbReference>
<evidence type="ECO:0000313" key="10">
    <source>
        <dbReference type="Proteomes" id="UP001305521"/>
    </source>
</evidence>
<evidence type="ECO:0000256" key="2">
    <source>
        <dbReference type="ARBA" id="ARBA00007613"/>
    </source>
</evidence>
<keyword evidence="8" id="KW-0732">Signal</keyword>
<name>A0ABZ0PB97_9PROT</name>
<evidence type="ECO:0000256" key="4">
    <source>
        <dbReference type="ARBA" id="ARBA00022452"/>
    </source>
</evidence>
<evidence type="ECO:0000256" key="8">
    <source>
        <dbReference type="SAM" id="SignalP"/>
    </source>
</evidence>
<dbReference type="Gene3D" id="1.20.1600.10">
    <property type="entry name" value="Outer membrane efflux proteins (OEP)"/>
    <property type="match status" value="1"/>
</dbReference>
<feature type="chain" id="PRO_5046881623" evidence="8">
    <location>
        <begin position="27"/>
        <end position="480"/>
    </location>
</feature>
<dbReference type="Proteomes" id="UP001305521">
    <property type="component" value="Chromosome"/>
</dbReference>
<dbReference type="InterPro" id="IPR010130">
    <property type="entry name" value="T1SS_OMP_TolC"/>
</dbReference>
<proteinExistence type="inferred from homology"/>
<feature type="signal peptide" evidence="8">
    <location>
        <begin position="1"/>
        <end position="26"/>
    </location>
</feature>
<comment type="subcellular location">
    <subcellularLocation>
        <location evidence="1">Cell outer membrane</location>
    </subcellularLocation>
</comment>
<keyword evidence="5" id="KW-0812">Transmembrane</keyword>
<dbReference type="PANTHER" id="PTHR30026:SF22">
    <property type="entry name" value="OUTER MEMBRANE EFFLUX PROTEIN"/>
    <property type="match status" value="1"/>
</dbReference>
<dbReference type="RefSeq" id="WP_318646945.1">
    <property type="nucleotide sequence ID" value="NZ_CP137852.1"/>
</dbReference>
<keyword evidence="7" id="KW-0998">Cell outer membrane</keyword>
<keyword evidence="4" id="KW-1134">Transmembrane beta strand</keyword>
<evidence type="ECO:0000256" key="3">
    <source>
        <dbReference type="ARBA" id="ARBA00022448"/>
    </source>
</evidence>
<sequence>MKATLLAAAAVIGTAFTGGTSGGAQAQTLQEALAVAYSNNPTLLAARAQLRGVDEGVPQALAGWRPTVVMAGSYGAADVRTRSQVQQFRADGSFFFRDPAFPQSTTIRQERSPATATVTLTQPIYRGGRTTAQTRQAENLVLAQRARLIAAEQQVLGDAVSAYISVIQNGELLRLNINNEQVLARQLQATNERFRVGEITRTDVAQAESRLAGARTARVQAEGNLQIARSVYERVIGEAPRRLTNPQPLQLPVRSQAEAQSMAVASNPTVVAALFNAAAARDNIDVQASALMPQLSGNAQAFRNDNATLPHTRQNGGQVTLNLSAPIYQGGAEYSSVRQARQVAQQNLAQVDEARRSAAEAAARAWETLTSARAAVTSVRVQIRAQEIALDGVQREAIVGSRTTLDVLNAEQELLNARTSLVNALAQVVTGSYALAGSVGRLTAQDLGLNVELYDMTAYYQAVRNRWAGLGDYSNVSARR</sequence>
<comment type="similarity">
    <text evidence="2">Belongs to the outer membrane factor (OMF) (TC 1.B.17) family.</text>
</comment>
<gene>
    <name evidence="9" type="ORF">R9Z33_12700</name>
</gene>
<evidence type="ECO:0000256" key="6">
    <source>
        <dbReference type="ARBA" id="ARBA00023136"/>
    </source>
</evidence>